<dbReference type="InterPro" id="IPR057264">
    <property type="entry name" value="Ribosomal_uL24_C"/>
</dbReference>
<dbReference type="Pfam" id="PF00467">
    <property type="entry name" value="KOW"/>
    <property type="match status" value="1"/>
</dbReference>
<sequence>MLKFKVGDKVKVRSGRDRGVEGTIEKLFPKKGVALVPGVNVYKKHIKKAVAADGKGGVYELPRPIAFSKLAFIDPATKKPARIGFRIEGEKKVRINRKTKKIIDKIK</sequence>
<evidence type="ECO:0000313" key="8">
    <source>
        <dbReference type="Proteomes" id="UP000177263"/>
    </source>
</evidence>
<reference evidence="7 8" key="1">
    <citation type="journal article" date="2016" name="Nat. Commun.">
        <title>Thousands of microbial genomes shed light on interconnected biogeochemical processes in an aquifer system.</title>
        <authorList>
            <person name="Anantharaman K."/>
            <person name="Brown C.T."/>
            <person name="Hug L.A."/>
            <person name="Sharon I."/>
            <person name="Castelle C.J."/>
            <person name="Probst A.J."/>
            <person name="Thomas B.C."/>
            <person name="Singh A."/>
            <person name="Wilkins M.J."/>
            <person name="Karaoz U."/>
            <person name="Brodie E.L."/>
            <person name="Williams K.H."/>
            <person name="Hubbard S.S."/>
            <person name="Banfield J.F."/>
        </authorList>
    </citation>
    <scope>NUCLEOTIDE SEQUENCE [LARGE SCALE GENOMIC DNA]</scope>
</reference>
<dbReference type="NCBIfam" id="TIGR01079">
    <property type="entry name" value="rplX_bact"/>
    <property type="match status" value="1"/>
</dbReference>
<dbReference type="STRING" id="1802500.A2801_01260"/>
<name>A0A1F7YUC5_9BACT</name>
<dbReference type="SUPFAM" id="SSF50104">
    <property type="entry name" value="Translation proteins SH3-like domain"/>
    <property type="match status" value="1"/>
</dbReference>
<dbReference type="GO" id="GO:1990904">
    <property type="term" value="C:ribonucleoprotein complex"/>
    <property type="evidence" value="ECO:0007669"/>
    <property type="project" value="UniProtKB-KW"/>
</dbReference>
<dbReference type="InterPro" id="IPR014722">
    <property type="entry name" value="Rib_uL2_dom2"/>
</dbReference>
<comment type="function">
    <text evidence="5">One of two assembly initiator proteins, it binds directly to the 5'-end of the 23S rRNA, where it nucleates assembly of the 50S subunit.</text>
</comment>
<keyword evidence="2 5" id="KW-0689">Ribosomal protein</keyword>
<feature type="domain" description="KOW" evidence="6">
    <location>
        <begin position="3"/>
        <end position="30"/>
    </location>
</feature>
<accession>A0A1F7YUC5</accession>
<keyword evidence="5" id="KW-0699">rRNA-binding</keyword>
<evidence type="ECO:0000313" key="7">
    <source>
        <dbReference type="EMBL" id="OGM30258.1"/>
    </source>
</evidence>
<keyword evidence="3 5" id="KW-0687">Ribonucleoprotein</keyword>
<dbReference type="GO" id="GO:0006412">
    <property type="term" value="P:translation"/>
    <property type="evidence" value="ECO:0007669"/>
    <property type="project" value="UniProtKB-UniRule"/>
</dbReference>
<comment type="similarity">
    <text evidence="1 5">Belongs to the universal ribosomal protein uL24 family.</text>
</comment>
<comment type="function">
    <text evidence="5">One of the proteins that surrounds the polypeptide exit tunnel on the outside of the subunit.</text>
</comment>
<dbReference type="GO" id="GO:0005840">
    <property type="term" value="C:ribosome"/>
    <property type="evidence" value="ECO:0007669"/>
    <property type="project" value="UniProtKB-KW"/>
</dbReference>
<evidence type="ECO:0000256" key="2">
    <source>
        <dbReference type="ARBA" id="ARBA00022980"/>
    </source>
</evidence>
<gene>
    <name evidence="5" type="primary">rplX</name>
    <name evidence="7" type="ORF">A2801_01260</name>
</gene>
<dbReference type="GO" id="GO:0003735">
    <property type="term" value="F:structural constituent of ribosome"/>
    <property type="evidence" value="ECO:0007669"/>
    <property type="project" value="InterPro"/>
</dbReference>
<dbReference type="PANTHER" id="PTHR12903">
    <property type="entry name" value="MITOCHONDRIAL RIBOSOMAL PROTEIN L24"/>
    <property type="match status" value="1"/>
</dbReference>
<dbReference type="CDD" id="cd06089">
    <property type="entry name" value="KOW_RPL26"/>
    <property type="match status" value="1"/>
</dbReference>
<evidence type="ECO:0000256" key="5">
    <source>
        <dbReference type="HAMAP-Rule" id="MF_01326"/>
    </source>
</evidence>
<keyword evidence="5" id="KW-0694">RNA-binding</keyword>
<evidence type="ECO:0000256" key="4">
    <source>
        <dbReference type="ARBA" id="ARBA00035206"/>
    </source>
</evidence>
<dbReference type="InterPro" id="IPR003256">
    <property type="entry name" value="Ribosomal_uL24"/>
</dbReference>
<evidence type="ECO:0000256" key="1">
    <source>
        <dbReference type="ARBA" id="ARBA00010618"/>
    </source>
</evidence>
<evidence type="ECO:0000259" key="6">
    <source>
        <dbReference type="SMART" id="SM00739"/>
    </source>
</evidence>
<dbReference type="InterPro" id="IPR041988">
    <property type="entry name" value="Ribosomal_uL24_KOW"/>
</dbReference>
<protein>
    <recommendedName>
        <fullName evidence="4 5">Large ribosomal subunit protein uL24</fullName>
    </recommendedName>
</protein>
<comment type="subunit">
    <text evidence="5">Part of the 50S ribosomal subunit.</text>
</comment>
<comment type="caution">
    <text evidence="7">The sequence shown here is derived from an EMBL/GenBank/DDBJ whole genome shotgun (WGS) entry which is preliminary data.</text>
</comment>
<dbReference type="InterPro" id="IPR005824">
    <property type="entry name" value="KOW"/>
</dbReference>
<dbReference type="Gene3D" id="2.30.30.30">
    <property type="match status" value="1"/>
</dbReference>
<dbReference type="SMART" id="SM00739">
    <property type="entry name" value="KOW"/>
    <property type="match status" value="1"/>
</dbReference>
<dbReference type="GO" id="GO:0019843">
    <property type="term" value="F:rRNA binding"/>
    <property type="evidence" value="ECO:0007669"/>
    <property type="project" value="UniProtKB-UniRule"/>
</dbReference>
<evidence type="ECO:0000256" key="3">
    <source>
        <dbReference type="ARBA" id="ARBA00023274"/>
    </source>
</evidence>
<organism evidence="7 8">
    <name type="scientific">Candidatus Woesebacteria bacterium RIFCSPHIGHO2_01_FULL_41_10</name>
    <dbReference type="NCBI Taxonomy" id="1802500"/>
    <lineage>
        <taxon>Bacteria</taxon>
        <taxon>Candidatus Woeseibacteriota</taxon>
    </lineage>
</organism>
<dbReference type="Pfam" id="PF17136">
    <property type="entry name" value="ribosomal_L24"/>
    <property type="match status" value="1"/>
</dbReference>
<dbReference type="EMBL" id="MGGM01000002">
    <property type="protein sequence ID" value="OGM30258.1"/>
    <property type="molecule type" value="Genomic_DNA"/>
</dbReference>
<dbReference type="HAMAP" id="MF_01326_B">
    <property type="entry name" value="Ribosomal_uL24_B"/>
    <property type="match status" value="1"/>
</dbReference>
<dbReference type="InterPro" id="IPR008991">
    <property type="entry name" value="Translation_prot_SH3-like_sf"/>
</dbReference>
<dbReference type="AlphaFoldDB" id="A0A1F7YUC5"/>
<dbReference type="Proteomes" id="UP000177263">
    <property type="component" value="Unassembled WGS sequence"/>
</dbReference>
<proteinExistence type="inferred from homology"/>